<gene>
    <name evidence="3" type="ORF">BQ4739_LOCUS10057</name>
</gene>
<dbReference type="Pfam" id="PF21711">
    <property type="entry name" value="DCTN5"/>
    <property type="match status" value="1"/>
</dbReference>
<comment type="subcellular location">
    <subcellularLocation>
        <location evidence="2">Mitochondrion membrane</location>
        <topology evidence="2">Peripheral membrane protein</topology>
        <orientation evidence="2">Matrix side</orientation>
    </subcellularLocation>
</comment>
<dbReference type="InterPro" id="IPR050484">
    <property type="entry name" value="Transf_Hexapept/Carb_Anhydrase"/>
</dbReference>
<organism evidence="3 4">
    <name type="scientific">Tetradesmus obliquus</name>
    <name type="common">Green alga</name>
    <name type="synonym">Acutodesmus obliquus</name>
    <dbReference type="NCBI Taxonomy" id="3088"/>
    <lineage>
        <taxon>Eukaryota</taxon>
        <taxon>Viridiplantae</taxon>
        <taxon>Chlorophyta</taxon>
        <taxon>core chlorophytes</taxon>
        <taxon>Chlorophyceae</taxon>
        <taxon>CS clade</taxon>
        <taxon>Sphaeropleales</taxon>
        <taxon>Scenedesmaceae</taxon>
        <taxon>Tetradesmus</taxon>
    </lineage>
</organism>
<reference evidence="3 4" key="1">
    <citation type="submission" date="2016-10" db="EMBL/GenBank/DDBJ databases">
        <authorList>
            <person name="Cai Z."/>
        </authorList>
    </citation>
    <scope>NUCLEOTIDE SEQUENCE [LARGE SCALE GENOMIC DNA]</scope>
</reference>
<evidence type="ECO:0008006" key="5">
    <source>
        <dbReference type="Google" id="ProtNLM"/>
    </source>
</evidence>
<evidence type="ECO:0000256" key="2">
    <source>
        <dbReference type="ARBA" id="ARBA00034694"/>
    </source>
</evidence>
<protein>
    <recommendedName>
        <fullName evidence="5">Gamma carbonic anhydrase</fullName>
    </recommendedName>
</protein>
<comment type="similarity">
    <text evidence="1">Belongs to the gamma-class carbonic anhydrase family.</text>
</comment>
<dbReference type="InterPro" id="IPR047324">
    <property type="entry name" value="LbH_gamma_CA-like"/>
</dbReference>
<dbReference type="Gene3D" id="2.160.10.10">
    <property type="entry name" value="Hexapeptide repeat proteins"/>
    <property type="match status" value="1"/>
</dbReference>
<evidence type="ECO:0000256" key="1">
    <source>
        <dbReference type="ARBA" id="ARBA00023595"/>
    </source>
</evidence>
<accession>A0A383VYE3</accession>
<sequence length="293" mass="31725">MVRLQAASGLLRALGPCIRSSLSPECQQIAAAAAGVRLFESVAPAVTYRDISDEWYLRQRSQISLGNRLPHVAVSAWISPSAVVVGDVDLLDRVSVWNNVVLRGDLNNITIGQVSNVQDRTVIHAARTSPAGISASVKVGKFVTIEPNCTLRSCRIGDFTKVGARSVLLEGSMMEDYSVLQPGSVLPPTRRVPTGEVWGGVPARFVRALSEDERDALKAEADDIRRLAWQQDAEQLPVGTAWRGVEAYRAAVVESGKAVSVPMRRLKYDQRKRREDEAANAISVAAGASQAIK</sequence>
<dbReference type="GO" id="GO:0031966">
    <property type="term" value="C:mitochondrial membrane"/>
    <property type="evidence" value="ECO:0007669"/>
    <property type="project" value="UniProtKB-SubCell"/>
</dbReference>
<dbReference type="PANTHER" id="PTHR13061">
    <property type="entry name" value="DYNACTIN SUBUNIT P25"/>
    <property type="match status" value="1"/>
</dbReference>
<name>A0A383VYE3_TETOB</name>
<proteinExistence type="inferred from homology"/>
<dbReference type="AlphaFoldDB" id="A0A383VYE3"/>
<dbReference type="InterPro" id="IPR011004">
    <property type="entry name" value="Trimer_LpxA-like_sf"/>
</dbReference>
<dbReference type="CDD" id="cd04645">
    <property type="entry name" value="LbH_gamma_CA_like"/>
    <property type="match status" value="1"/>
</dbReference>
<evidence type="ECO:0000313" key="3">
    <source>
        <dbReference type="EMBL" id="SZX69784.1"/>
    </source>
</evidence>
<dbReference type="STRING" id="3088.A0A383VYE3"/>
<dbReference type="Proteomes" id="UP000256970">
    <property type="component" value="Unassembled WGS sequence"/>
</dbReference>
<evidence type="ECO:0000313" key="4">
    <source>
        <dbReference type="Proteomes" id="UP000256970"/>
    </source>
</evidence>
<keyword evidence="4" id="KW-1185">Reference proteome</keyword>
<dbReference type="PANTHER" id="PTHR13061:SF29">
    <property type="entry name" value="GAMMA CARBONIC ANHYDRASE-LIKE 1, MITOCHONDRIAL-RELATED"/>
    <property type="match status" value="1"/>
</dbReference>
<dbReference type="EMBL" id="FNXT01000954">
    <property type="protein sequence ID" value="SZX69784.1"/>
    <property type="molecule type" value="Genomic_DNA"/>
</dbReference>
<dbReference type="SUPFAM" id="SSF51161">
    <property type="entry name" value="Trimeric LpxA-like enzymes"/>
    <property type="match status" value="1"/>
</dbReference>